<dbReference type="SUPFAM" id="SSF53098">
    <property type="entry name" value="Ribonuclease H-like"/>
    <property type="match status" value="1"/>
</dbReference>
<dbReference type="InterPro" id="IPR048365">
    <property type="entry name" value="TNP-like_RNaseH_N"/>
</dbReference>
<dbReference type="InterPro" id="IPR012337">
    <property type="entry name" value="RNaseH-like_sf"/>
</dbReference>
<dbReference type="GO" id="GO:0006357">
    <property type="term" value="P:regulation of transcription by RNA polymerase II"/>
    <property type="evidence" value="ECO:0007669"/>
    <property type="project" value="TreeGrafter"/>
</dbReference>
<reference evidence="3 4" key="1">
    <citation type="submission" date="2019-08" db="EMBL/GenBank/DDBJ databases">
        <title>Whole genome of Aphis craccivora.</title>
        <authorList>
            <person name="Voronova N.V."/>
            <person name="Shulinski R.S."/>
            <person name="Bandarenka Y.V."/>
            <person name="Zhorov D.G."/>
            <person name="Warner D."/>
        </authorList>
    </citation>
    <scope>NUCLEOTIDE SEQUENCE [LARGE SCALE GENOMIC DNA]</scope>
    <source>
        <strain evidence="3">180601</strain>
        <tissue evidence="3">Whole Body</tissue>
    </source>
</reference>
<dbReference type="InterPro" id="IPR052717">
    <property type="entry name" value="Vacuolar_transposase_reg"/>
</dbReference>
<keyword evidence="4" id="KW-1185">Reference proteome</keyword>
<dbReference type="GO" id="GO:0005634">
    <property type="term" value="C:nucleus"/>
    <property type="evidence" value="ECO:0007669"/>
    <property type="project" value="TreeGrafter"/>
</dbReference>
<dbReference type="OrthoDB" id="6593431at2759"/>
<organism evidence="3 4">
    <name type="scientific">Aphis craccivora</name>
    <name type="common">Cowpea aphid</name>
    <dbReference type="NCBI Taxonomy" id="307492"/>
    <lineage>
        <taxon>Eukaryota</taxon>
        <taxon>Metazoa</taxon>
        <taxon>Ecdysozoa</taxon>
        <taxon>Arthropoda</taxon>
        <taxon>Hexapoda</taxon>
        <taxon>Insecta</taxon>
        <taxon>Pterygota</taxon>
        <taxon>Neoptera</taxon>
        <taxon>Paraneoptera</taxon>
        <taxon>Hemiptera</taxon>
        <taxon>Sternorrhyncha</taxon>
        <taxon>Aphidomorpha</taxon>
        <taxon>Aphidoidea</taxon>
        <taxon>Aphididae</taxon>
        <taxon>Aphidini</taxon>
        <taxon>Aphis</taxon>
        <taxon>Aphis</taxon>
    </lineage>
</organism>
<name>A0A6G0Y716_APHCR</name>
<sequence length="628" mass="71902">MIYEFLYPELKENLSLAEHSNSSSKLPTKKILVQESYSYDPSQSVAPTIDLDLTASTSETLILCTPAVPNISELPEGFSPLANLDQTMASTSSGSETLSLCTPTLRKKFKSSFVAATNASPNDTPRRSYLKRGIHYTNILLESFGEHSDLITKWSNKNLEKKVLEKCTYQYVRNQFNTVLPHPRILGKWYSSMDAEPGFTNEALKSLTLKVTNSNQPIYCSFMLDEMAIRQHLDILLSRMGNDVPEMLSARDLQSLKEVCMLLGVIEKLTIELSAEKYVMSSKIIPILVCTQNLIKNQKPTFSVAKNLLTKLLEEFTYRCDKFEYNSILSICSILDPRLKDIYFLEPQAKSKVISSLVSMIEKLNPQLTNDCDTNIEHNNEMTNDSSVDLWSLHKTLEQDHRNKTKSGSHTRDEIRSYLDKGVFGLKDEPIIVWENIKSTFPNLYTLARKYLSVSATSVPSERLFSRTGNIMTKIRNRLLGSRLSKLFATLAARELPIGKFFYATPTKRHYRNGLFFKRDYHDERRTVLLRSITQVFENDRDDDFLLFVGFFYFSVRFSFRSSLFFDVFVCSGNEYGRLPSVFLFLFVCFAFFTSDLSKIRVATNLENRESQGIILLVRETLECQGIF</sequence>
<dbReference type="Proteomes" id="UP000478052">
    <property type="component" value="Unassembled WGS sequence"/>
</dbReference>
<dbReference type="PANTHER" id="PTHR46169:SF15">
    <property type="entry name" value="INNER CENTROMERE PROTEIN A-LIKE ISOFORM X1-RELATED"/>
    <property type="match status" value="1"/>
</dbReference>
<dbReference type="InterPro" id="IPR008906">
    <property type="entry name" value="HATC_C_dom"/>
</dbReference>
<gene>
    <name evidence="3" type="ORF">FWK35_00013714</name>
</gene>
<dbReference type="GO" id="GO:0046983">
    <property type="term" value="F:protein dimerization activity"/>
    <property type="evidence" value="ECO:0007669"/>
    <property type="project" value="InterPro"/>
</dbReference>
<feature type="domain" description="Transposable element P transposase-like RNase H" evidence="2">
    <location>
        <begin position="195"/>
        <end position="234"/>
    </location>
</feature>
<feature type="domain" description="HAT C-terminal dimerisation" evidence="1">
    <location>
        <begin position="414"/>
        <end position="489"/>
    </location>
</feature>
<evidence type="ECO:0000259" key="2">
    <source>
        <dbReference type="Pfam" id="PF21787"/>
    </source>
</evidence>
<dbReference type="PANTHER" id="PTHR46169">
    <property type="entry name" value="DNA REPLICATION-RELATED ELEMENT FACTOR, ISOFORM A"/>
    <property type="match status" value="1"/>
</dbReference>
<proteinExistence type="predicted"/>
<protein>
    <submittedName>
        <fullName evidence="3">Zinc finger BED domain-containing protein 4-like</fullName>
    </submittedName>
</protein>
<dbReference type="Pfam" id="PF21787">
    <property type="entry name" value="TNP-like_RNaseH_N"/>
    <property type="match status" value="1"/>
</dbReference>
<evidence type="ECO:0000313" key="3">
    <source>
        <dbReference type="EMBL" id="KAF0750465.1"/>
    </source>
</evidence>
<accession>A0A6G0Y716</accession>
<comment type="caution">
    <text evidence="3">The sequence shown here is derived from an EMBL/GenBank/DDBJ whole genome shotgun (WGS) entry which is preliminary data.</text>
</comment>
<dbReference type="Pfam" id="PF05699">
    <property type="entry name" value="Dimer_Tnp_hAT"/>
    <property type="match status" value="1"/>
</dbReference>
<evidence type="ECO:0000259" key="1">
    <source>
        <dbReference type="Pfam" id="PF05699"/>
    </source>
</evidence>
<evidence type="ECO:0000313" key="4">
    <source>
        <dbReference type="Proteomes" id="UP000478052"/>
    </source>
</evidence>
<dbReference type="EMBL" id="VUJU01005709">
    <property type="protein sequence ID" value="KAF0750465.1"/>
    <property type="molecule type" value="Genomic_DNA"/>
</dbReference>
<dbReference type="AlphaFoldDB" id="A0A6G0Y716"/>